<dbReference type="Proteomes" id="UP000064967">
    <property type="component" value="Chromosome"/>
</dbReference>
<keyword evidence="3" id="KW-1185">Reference proteome</keyword>
<keyword evidence="1" id="KW-0472">Membrane</keyword>
<accession>A0A0K1Q152</accession>
<evidence type="ECO:0000313" key="2">
    <source>
        <dbReference type="EMBL" id="AKU99513.1"/>
    </source>
</evidence>
<protein>
    <recommendedName>
        <fullName evidence="4">DUF4239 domain-containing protein</fullName>
    </recommendedName>
</protein>
<evidence type="ECO:0000256" key="1">
    <source>
        <dbReference type="SAM" id="Phobius"/>
    </source>
</evidence>
<feature type="transmembrane region" description="Helical" evidence="1">
    <location>
        <begin position="7"/>
        <end position="27"/>
    </location>
</feature>
<feature type="transmembrane region" description="Helical" evidence="1">
    <location>
        <begin position="179"/>
        <end position="201"/>
    </location>
</feature>
<feature type="transmembrane region" description="Helical" evidence="1">
    <location>
        <begin position="47"/>
        <end position="65"/>
    </location>
</feature>
<proteinExistence type="predicted"/>
<dbReference type="RefSeq" id="WP_146650958.1">
    <property type="nucleotide sequence ID" value="NZ_CP012333.1"/>
</dbReference>
<dbReference type="OrthoDB" id="677192at2"/>
<organism evidence="2 3">
    <name type="scientific">Labilithrix luteola</name>
    <dbReference type="NCBI Taxonomy" id="1391654"/>
    <lineage>
        <taxon>Bacteria</taxon>
        <taxon>Pseudomonadati</taxon>
        <taxon>Myxococcota</taxon>
        <taxon>Polyangia</taxon>
        <taxon>Polyangiales</taxon>
        <taxon>Labilitrichaceae</taxon>
        <taxon>Labilithrix</taxon>
    </lineage>
</organism>
<gene>
    <name evidence="2" type="ORF">AKJ09_06177</name>
</gene>
<dbReference type="KEGG" id="llu:AKJ09_06177"/>
<keyword evidence="1" id="KW-1133">Transmembrane helix</keyword>
<evidence type="ECO:0000313" key="3">
    <source>
        <dbReference type="Proteomes" id="UP000064967"/>
    </source>
</evidence>
<dbReference type="InterPro" id="IPR025333">
    <property type="entry name" value="DUF4239"/>
</dbReference>
<dbReference type="Pfam" id="PF14023">
    <property type="entry name" value="Bestrophin-like"/>
    <property type="match status" value="1"/>
</dbReference>
<dbReference type="AlphaFoldDB" id="A0A0K1Q152"/>
<reference evidence="2 3" key="1">
    <citation type="submission" date="2015-08" db="EMBL/GenBank/DDBJ databases">
        <authorList>
            <person name="Babu N.S."/>
            <person name="Beckwith C.J."/>
            <person name="Beseler K.G."/>
            <person name="Brison A."/>
            <person name="Carone J.V."/>
            <person name="Caskin T.P."/>
            <person name="Diamond M."/>
            <person name="Durham M.E."/>
            <person name="Foxe J.M."/>
            <person name="Go M."/>
            <person name="Henderson B.A."/>
            <person name="Jones I.B."/>
            <person name="McGettigan J.A."/>
            <person name="Micheletti S.J."/>
            <person name="Nasrallah M.E."/>
            <person name="Ortiz D."/>
            <person name="Piller C.R."/>
            <person name="Privatt S.R."/>
            <person name="Schneider S.L."/>
            <person name="Sharp S."/>
            <person name="Smith T.C."/>
            <person name="Stanton J.D."/>
            <person name="Ullery H.E."/>
            <person name="Wilson R.J."/>
            <person name="Serrano M.G."/>
            <person name="Buck G."/>
            <person name="Lee V."/>
            <person name="Wang Y."/>
            <person name="Carvalho R."/>
            <person name="Voegtly L."/>
            <person name="Shi R."/>
            <person name="Duckworth R."/>
            <person name="Johnson A."/>
            <person name="Loviza R."/>
            <person name="Walstead R."/>
            <person name="Shah Z."/>
            <person name="Kiflezghi M."/>
            <person name="Wade K."/>
            <person name="Ball S.L."/>
            <person name="Bradley K.W."/>
            <person name="Asai D.J."/>
            <person name="Bowman C.A."/>
            <person name="Russell D.A."/>
            <person name="Pope W.H."/>
            <person name="Jacobs-Sera D."/>
            <person name="Hendrix R.W."/>
            <person name="Hatfull G.F."/>
        </authorList>
    </citation>
    <scope>NUCLEOTIDE SEQUENCE [LARGE SCALE GENOMIC DNA]</scope>
    <source>
        <strain evidence="2 3">DSM 27648</strain>
    </source>
</reference>
<feature type="transmembrane region" description="Helical" evidence="1">
    <location>
        <begin position="213"/>
        <end position="232"/>
    </location>
</feature>
<dbReference type="EMBL" id="CP012333">
    <property type="protein sequence ID" value="AKU99513.1"/>
    <property type="molecule type" value="Genomic_DNA"/>
</dbReference>
<keyword evidence="1" id="KW-0812">Transmembrane</keyword>
<sequence>MDLFIRLDAWLSAFIFAGLMIVGWFAGSLARTPRLAESTPSTRIEDASLALFGLLLAFCFSGAASRYEARKELLRDDAIAIGELATVGSALEEPDRHELTREIRSYVEQRLTFGPMRLDDPKMAQVIREGQDAQARIWTVVKHVIANKNTPTIHAPLVNAYNGVTAAHDKRLHGVRNQVSGSIVLMLVLFGVFTTFTMGRLHDRHEEKATSRLRIGAYVSLVALVFAVTIDLEQPRRGLLLVSQAPMAELLTSLKDASP</sequence>
<dbReference type="STRING" id="1391654.AKJ09_06177"/>
<name>A0A0K1Q152_9BACT</name>
<evidence type="ECO:0008006" key="4">
    <source>
        <dbReference type="Google" id="ProtNLM"/>
    </source>
</evidence>